<name>A0ABS2KD55_9GAMM</name>
<dbReference type="Pfam" id="PF01471">
    <property type="entry name" value="PG_binding_1"/>
    <property type="match status" value="1"/>
</dbReference>
<dbReference type="InterPro" id="IPR036365">
    <property type="entry name" value="PGBD-like_sf"/>
</dbReference>
<feature type="region of interest" description="Disordered" evidence="1">
    <location>
        <begin position="1"/>
        <end position="21"/>
    </location>
</feature>
<keyword evidence="4" id="KW-1185">Reference proteome</keyword>
<dbReference type="InterPro" id="IPR002477">
    <property type="entry name" value="Peptidoglycan-bd-like"/>
</dbReference>
<feature type="domain" description="Peptidoglycan binding-like" evidence="2">
    <location>
        <begin position="20"/>
        <end position="80"/>
    </location>
</feature>
<evidence type="ECO:0000256" key="1">
    <source>
        <dbReference type="SAM" id="MobiDB-lite"/>
    </source>
</evidence>
<protein>
    <submittedName>
        <fullName evidence="3">Peptidoglycan-binding protein</fullName>
    </submittedName>
</protein>
<accession>A0ABS2KD55</accession>
<dbReference type="Proteomes" id="UP001430193">
    <property type="component" value="Unassembled WGS sequence"/>
</dbReference>
<dbReference type="RefSeq" id="WP_204630739.1">
    <property type="nucleotide sequence ID" value="NZ_BSOC01000004.1"/>
</dbReference>
<evidence type="ECO:0000313" key="3">
    <source>
        <dbReference type="EMBL" id="MBM7129111.1"/>
    </source>
</evidence>
<gene>
    <name evidence="3" type="ORF">ISS99_06215</name>
</gene>
<evidence type="ECO:0000313" key="4">
    <source>
        <dbReference type="Proteomes" id="UP001430193"/>
    </source>
</evidence>
<dbReference type="SUPFAM" id="SSF47090">
    <property type="entry name" value="PGBD-like"/>
    <property type="match status" value="1"/>
</dbReference>
<organism evidence="3 4">
    <name type="scientific">Dyella mobilis</name>
    <dbReference type="NCBI Taxonomy" id="1849582"/>
    <lineage>
        <taxon>Bacteria</taxon>
        <taxon>Pseudomonadati</taxon>
        <taxon>Pseudomonadota</taxon>
        <taxon>Gammaproteobacteria</taxon>
        <taxon>Lysobacterales</taxon>
        <taxon>Rhodanobacteraceae</taxon>
        <taxon>Dyella</taxon>
    </lineage>
</organism>
<comment type="caution">
    <text evidence="3">The sequence shown here is derived from an EMBL/GenBank/DDBJ whole genome shotgun (WGS) entry which is preliminary data.</text>
</comment>
<dbReference type="InterPro" id="IPR036366">
    <property type="entry name" value="PGBDSf"/>
</dbReference>
<reference evidence="3" key="1">
    <citation type="submission" date="2020-10" db="EMBL/GenBank/DDBJ databases">
        <title>Phylogeny of dyella-like bacteria.</title>
        <authorList>
            <person name="Fu J."/>
        </authorList>
    </citation>
    <scope>NUCLEOTIDE SEQUENCE</scope>
    <source>
        <strain evidence="3">DHON07</strain>
    </source>
</reference>
<proteinExistence type="predicted"/>
<evidence type="ECO:0000259" key="2">
    <source>
        <dbReference type="Pfam" id="PF01471"/>
    </source>
</evidence>
<dbReference type="EMBL" id="JADIKF010000037">
    <property type="protein sequence ID" value="MBM7129111.1"/>
    <property type="molecule type" value="Genomic_DNA"/>
</dbReference>
<sequence length="92" mass="10378">MQGTEALHPAPEVLLKQGDSGEPVKRLHRQLRRIGYRDLDGELPGDVDFNDRTRRAVEAFQYDYGLAVDGIVDIKTAAALRHAEHRVKWLTG</sequence>
<dbReference type="Gene3D" id="1.10.101.10">
    <property type="entry name" value="PGBD-like superfamily/PGBD"/>
    <property type="match status" value="1"/>
</dbReference>